<name>A0ABD0STP3_LOXSC</name>
<feature type="region of interest" description="Disordered" evidence="1">
    <location>
        <begin position="213"/>
        <end position="250"/>
    </location>
</feature>
<dbReference type="Proteomes" id="UP001549921">
    <property type="component" value="Unassembled WGS sequence"/>
</dbReference>
<organism evidence="2 3">
    <name type="scientific">Loxostege sticticalis</name>
    <name type="common">Beet webworm moth</name>
    <dbReference type="NCBI Taxonomy" id="481309"/>
    <lineage>
        <taxon>Eukaryota</taxon>
        <taxon>Metazoa</taxon>
        <taxon>Ecdysozoa</taxon>
        <taxon>Arthropoda</taxon>
        <taxon>Hexapoda</taxon>
        <taxon>Insecta</taxon>
        <taxon>Pterygota</taxon>
        <taxon>Neoptera</taxon>
        <taxon>Endopterygota</taxon>
        <taxon>Lepidoptera</taxon>
        <taxon>Glossata</taxon>
        <taxon>Ditrysia</taxon>
        <taxon>Pyraloidea</taxon>
        <taxon>Crambidae</taxon>
        <taxon>Pyraustinae</taxon>
        <taxon>Loxostege</taxon>
    </lineage>
</organism>
<reference evidence="2 3" key="1">
    <citation type="submission" date="2024-06" db="EMBL/GenBank/DDBJ databases">
        <title>A chromosome-level genome assembly of beet webworm, Loxostege sticticalis.</title>
        <authorList>
            <person name="Zhang Y."/>
        </authorList>
    </citation>
    <scope>NUCLEOTIDE SEQUENCE [LARGE SCALE GENOMIC DNA]</scope>
    <source>
        <strain evidence="2">AQ028</strain>
        <tissue evidence="2">Male pupae</tissue>
    </source>
</reference>
<proteinExistence type="predicted"/>
<evidence type="ECO:0000313" key="3">
    <source>
        <dbReference type="Proteomes" id="UP001549921"/>
    </source>
</evidence>
<accession>A0ABD0STP3</accession>
<feature type="region of interest" description="Disordered" evidence="1">
    <location>
        <begin position="570"/>
        <end position="611"/>
    </location>
</feature>
<evidence type="ECO:0000313" key="2">
    <source>
        <dbReference type="EMBL" id="KAL0829114.1"/>
    </source>
</evidence>
<feature type="compositionally biased region" description="Polar residues" evidence="1">
    <location>
        <begin position="224"/>
        <end position="250"/>
    </location>
</feature>
<feature type="compositionally biased region" description="Low complexity" evidence="1">
    <location>
        <begin position="570"/>
        <end position="582"/>
    </location>
</feature>
<comment type="caution">
    <text evidence="2">The sequence shown here is derived from an EMBL/GenBank/DDBJ whole genome shotgun (WGS) entry which is preliminary data.</text>
</comment>
<dbReference type="AlphaFoldDB" id="A0ABD0STP3"/>
<gene>
    <name evidence="2" type="ORF">ABMA28_003968</name>
</gene>
<dbReference type="EMBL" id="JBEDNZ010000015">
    <property type="protein sequence ID" value="KAL0829114.1"/>
    <property type="molecule type" value="Genomic_DNA"/>
</dbReference>
<evidence type="ECO:0008006" key="4">
    <source>
        <dbReference type="Google" id="ProtNLM"/>
    </source>
</evidence>
<protein>
    <recommendedName>
        <fullName evidence="4">C2H2-type domain-containing protein</fullName>
    </recommendedName>
</protein>
<sequence length="653" mass="72997">MYLSAAKYMACCVVCQLVFCCPDCRRKHEKSAHGLTYDCPICRGNKFLCKPQELNQQFITHLLKEHLPLQCKKCNKHFTKMEDLTNISECRSISELVLKENETDNSQMKSVDEKFDSIYAKTKNSEGDNFEAIVSVNKSNKTAVITPIVRQKNIVDYDSSESEADDPKIIGAQSAKTKLAPKTPKFKRHRVATPHAKKFLSLIRQKVVEEYEETVNDDDYDGSPVNSKTTPSRSDNCTVPDTQKEMTTPTSHIPHNLLKLAQIVTTSTPTHPAVGGWALFPEQSADSPLSEIENTESPAQSIGNEPSENIAPKLKSIIVSGSRLQLGSQDSSEKHVTFQESANNTDASSMVKTKKVKFAEDTVFEQENKIKRVFRKPKRMLTPGPQKPRFCLNPRFQALINRFENQGQTVARTPVNNKEKTPESTPAIGEASHMPARAIIFNEDSLVLDTGNHSKESNELFKTCTDSPTNPAGMNTALTALTSNIAGSLQNCLASVLKSSGDETEIQFQFVITKKKVSVKHVVEDGHMEERCNELEKHYEANKENIWSSVAKAVKSVFWGDQGTTMTPYRSCNSNESTSSSASKRKCEDMTDPELSPLNHKRHRFDGRIRGRPPLRRCKTWGVSSLRSSQSAEQQAMLKEISIVHDDAMNQSF</sequence>
<evidence type="ECO:0000256" key="1">
    <source>
        <dbReference type="SAM" id="MobiDB-lite"/>
    </source>
</evidence>
<feature type="compositionally biased region" description="Basic residues" evidence="1">
    <location>
        <begin position="599"/>
        <end position="611"/>
    </location>
</feature>